<protein>
    <recommendedName>
        <fullName evidence="8">Major facilitator superfamily (MFS) profile domain-containing protein</fullName>
    </recommendedName>
</protein>
<keyword evidence="7" id="KW-1185">Reference proteome</keyword>
<evidence type="ECO:0000256" key="2">
    <source>
        <dbReference type="ARBA" id="ARBA00022692"/>
    </source>
</evidence>
<dbReference type="EMBL" id="MU032349">
    <property type="protein sequence ID" value="KAF3763350.1"/>
    <property type="molecule type" value="Genomic_DNA"/>
</dbReference>
<dbReference type="Gene3D" id="1.20.1250.20">
    <property type="entry name" value="MFS general substrate transporter like domains"/>
    <property type="match status" value="1"/>
</dbReference>
<evidence type="ECO:0000313" key="6">
    <source>
        <dbReference type="EMBL" id="KAF3763350.1"/>
    </source>
</evidence>
<dbReference type="GO" id="GO:0022857">
    <property type="term" value="F:transmembrane transporter activity"/>
    <property type="evidence" value="ECO:0007669"/>
    <property type="project" value="TreeGrafter"/>
</dbReference>
<feature type="transmembrane region" description="Helical" evidence="5">
    <location>
        <begin position="375"/>
        <end position="401"/>
    </location>
</feature>
<organism evidence="6 7">
    <name type="scientific">Cryphonectria parasitica (strain ATCC 38755 / EP155)</name>
    <dbReference type="NCBI Taxonomy" id="660469"/>
    <lineage>
        <taxon>Eukaryota</taxon>
        <taxon>Fungi</taxon>
        <taxon>Dikarya</taxon>
        <taxon>Ascomycota</taxon>
        <taxon>Pezizomycotina</taxon>
        <taxon>Sordariomycetes</taxon>
        <taxon>Sordariomycetidae</taxon>
        <taxon>Diaporthales</taxon>
        <taxon>Cryphonectriaceae</taxon>
        <taxon>Cryphonectria-Endothia species complex</taxon>
        <taxon>Cryphonectria</taxon>
    </lineage>
</organism>
<dbReference type="AlphaFoldDB" id="A0A9P4XZE7"/>
<dbReference type="GO" id="GO:0005886">
    <property type="term" value="C:plasma membrane"/>
    <property type="evidence" value="ECO:0007669"/>
    <property type="project" value="TreeGrafter"/>
</dbReference>
<comment type="caution">
    <text evidence="6">The sequence shown here is derived from an EMBL/GenBank/DDBJ whole genome shotgun (WGS) entry which is preliminary data.</text>
</comment>
<evidence type="ECO:0000313" key="7">
    <source>
        <dbReference type="Proteomes" id="UP000803844"/>
    </source>
</evidence>
<reference evidence="6" key="1">
    <citation type="journal article" date="2020" name="Phytopathology">
        <title>Genome sequence of the chestnut blight fungus Cryphonectria parasitica EP155: A fundamental resource for an archetypical invasive plant pathogen.</title>
        <authorList>
            <person name="Crouch J.A."/>
            <person name="Dawe A."/>
            <person name="Aerts A."/>
            <person name="Barry K."/>
            <person name="Churchill A.C.L."/>
            <person name="Grimwood J."/>
            <person name="Hillman B."/>
            <person name="Milgroom M.G."/>
            <person name="Pangilinan J."/>
            <person name="Smith M."/>
            <person name="Salamov A."/>
            <person name="Schmutz J."/>
            <person name="Yadav J."/>
            <person name="Grigoriev I.V."/>
            <person name="Nuss D."/>
        </authorList>
    </citation>
    <scope>NUCLEOTIDE SEQUENCE</scope>
    <source>
        <strain evidence="6">EP155</strain>
    </source>
</reference>
<dbReference type="SUPFAM" id="SSF103473">
    <property type="entry name" value="MFS general substrate transporter"/>
    <property type="match status" value="1"/>
</dbReference>
<evidence type="ECO:0000256" key="4">
    <source>
        <dbReference type="ARBA" id="ARBA00023136"/>
    </source>
</evidence>
<feature type="transmembrane region" description="Helical" evidence="5">
    <location>
        <begin position="120"/>
        <end position="140"/>
    </location>
</feature>
<comment type="subcellular location">
    <subcellularLocation>
        <location evidence="1">Membrane</location>
        <topology evidence="1">Multi-pass membrane protein</topology>
    </subcellularLocation>
</comment>
<dbReference type="InterPro" id="IPR036259">
    <property type="entry name" value="MFS_trans_sf"/>
</dbReference>
<keyword evidence="4 5" id="KW-0472">Membrane</keyword>
<dbReference type="RefSeq" id="XP_040774311.1">
    <property type="nucleotide sequence ID" value="XM_040921606.1"/>
</dbReference>
<dbReference type="Proteomes" id="UP000803844">
    <property type="component" value="Unassembled WGS sequence"/>
</dbReference>
<feature type="transmembrane region" description="Helical" evidence="5">
    <location>
        <begin position="247"/>
        <end position="266"/>
    </location>
</feature>
<evidence type="ECO:0008006" key="8">
    <source>
        <dbReference type="Google" id="ProtNLM"/>
    </source>
</evidence>
<dbReference type="OrthoDB" id="268400at2759"/>
<feature type="transmembrane region" description="Helical" evidence="5">
    <location>
        <begin position="315"/>
        <end position="337"/>
    </location>
</feature>
<evidence type="ECO:0000256" key="3">
    <source>
        <dbReference type="ARBA" id="ARBA00022989"/>
    </source>
</evidence>
<accession>A0A9P4XZE7</accession>
<sequence>MDLAGSVFLIASNGRMLSLPIASESPNDPLSWAKRRRIFIVVILLLHSALSMFLIETPGNLYKAFAKDFDEKTLLQIIDLTFIDERPIALATFWACGGSLAVSSLGFLPMLMDTASEWRPLFKAASIPAAIIAVVILFFVPETYFQRPPIAFDGRVLVQSGTEKVKIYDDWFDVPGRDDDNTTAALIEDTLPADENTLQSGWRVSPFRLWRRSIANPKAAAVCVVQIFLCLANPLVFWVALLNAINFGGMMSIGTGFPVVMAAAPYNLSPEEVGRVNFTTGLTSLLALPASYYMLNNIMKRLTLRNRGVRHAEFYLPAFVLPVTTGAASVFLFGFAAERHWPAVVYHVAYGLNSFSFISGSIANTIWVTESLPQLAAPAIAVVGGVSYMASWSITAVLPMWDESWGLLAVNVFIGVGILLIGLLAIPIAFWGRSVRQFIRGRWAEYEAGALRPQSKGRA</sequence>
<proteinExistence type="predicted"/>
<feature type="transmembrane region" description="Helical" evidence="5">
    <location>
        <begin position="219"/>
        <end position="240"/>
    </location>
</feature>
<name>A0A9P4XZE7_CRYP1</name>
<dbReference type="PANTHER" id="PTHR23502:SF47">
    <property type="entry name" value="MAJOR FACILITATOR SUPERFAMILY (MFS) PROFILE DOMAIN-CONTAINING PROTEIN-RELATED"/>
    <property type="match status" value="1"/>
</dbReference>
<keyword evidence="3 5" id="KW-1133">Transmembrane helix</keyword>
<feature type="transmembrane region" description="Helical" evidence="5">
    <location>
        <begin position="278"/>
        <end position="295"/>
    </location>
</feature>
<dbReference type="PANTHER" id="PTHR23502">
    <property type="entry name" value="MAJOR FACILITATOR SUPERFAMILY"/>
    <property type="match status" value="1"/>
</dbReference>
<feature type="transmembrane region" description="Helical" evidence="5">
    <location>
        <begin position="407"/>
        <end position="432"/>
    </location>
</feature>
<evidence type="ECO:0000256" key="1">
    <source>
        <dbReference type="ARBA" id="ARBA00004141"/>
    </source>
</evidence>
<keyword evidence="2 5" id="KW-0812">Transmembrane</keyword>
<feature type="transmembrane region" description="Helical" evidence="5">
    <location>
        <begin position="38"/>
        <end position="55"/>
    </location>
</feature>
<feature type="transmembrane region" description="Helical" evidence="5">
    <location>
        <begin position="88"/>
        <end position="108"/>
    </location>
</feature>
<gene>
    <name evidence="6" type="ORF">M406DRAFT_340946</name>
</gene>
<evidence type="ECO:0000256" key="5">
    <source>
        <dbReference type="SAM" id="Phobius"/>
    </source>
</evidence>
<feature type="transmembrane region" description="Helical" evidence="5">
    <location>
        <begin position="343"/>
        <end position="363"/>
    </location>
</feature>
<dbReference type="GeneID" id="63838735"/>